<dbReference type="EMBL" id="JAMXFF010000020">
    <property type="protein sequence ID" value="MCT7967525.1"/>
    <property type="molecule type" value="Genomic_DNA"/>
</dbReference>
<name>A0ABT2MS00_9CYAN</name>
<accession>A0ABT2MS00</accession>
<reference evidence="1 2" key="1">
    <citation type="journal article" date="2022" name="Front. Microbiol.">
        <title>High genomic differentiation and limited gene flow indicate recent cryptic speciation within the genus Laspinema (cyanobacteria).</title>
        <authorList>
            <person name="Stanojkovic A."/>
            <person name="Skoupy S."/>
            <person name="Skaloud P."/>
            <person name="Dvorak P."/>
        </authorList>
    </citation>
    <scope>NUCLEOTIDE SEQUENCE [LARGE SCALE GENOMIC DNA]</scope>
    <source>
        <strain evidence="1 2">D2a</strain>
    </source>
</reference>
<dbReference type="Proteomes" id="UP001525890">
    <property type="component" value="Unassembled WGS sequence"/>
</dbReference>
<dbReference type="RefSeq" id="WP_368007101.1">
    <property type="nucleotide sequence ID" value="NZ_JAMXFF010000020.1"/>
</dbReference>
<sequence length="238" mass="27482">MIEPIYPLNDAEKNRLLASLKAAFTIPLIDDVEDFVWEAVFHYVKEIRLPDPIVEGRTKRLFDAVAPDGRGWSLKTLVRSNCAPGIRFEFVIQRANIFQKAPILGFPEGLNASSPVANLGNALIRHWNQKHLGDCIVQKVSDPRFAILLKNRQRQRLAYVEFAYPSLNEEEYEWQWSREQKLGLQGLRAGKVDLKWYPSGTQLFQVVEMPLNAYYFEVQWQRATLSNFVDTVNRMLGE</sequence>
<comment type="caution">
    <text evidence="1">The sequence shown here is derived from an EMBL/GenBank/DDBJ whole genome shotgun (WGS) entry which is preliminary data.</text>
</comment>
<organism evidence="1 2">
    <name type="scientific">Laspinema palackyanum D2a</name>
    <dbReference type="NCBI Taxonomy" id="2953684"/>
    <lineage>
        <taxon>Bacteria</taxon>
        <taxon>Bacillati</taxon>
        <taxon>Cyanobacteriota</taxon>
        <taxon>Cyanophyceae</taxon>
        <taxon>Oscillatoriophycideae</taxon>
        <taxon>Oscillatoriales</taxon>
        <taxon>Laspinemataceae</taxon>
        <taxon>Laspinema</taxon>
        <taxon>Laspinema palackyanum</taxon>
    </lineage>
</organism>
<keyword evidence="2" id="KW-1185">Reference proteome</keyword>
<evidence type="ECO:0000313" key="2">
    <source>
        <dbReference type="Proteomes" id="UP001525890"/>
    </source>
</evidence>
<evidence type="ECO:0000313" key="1">
    <source>
        <dbReference type="EMBL" id="MCT7967525.1"/>
    </source>
</evidence>
<gene>
    <name evidence="1" type="ORF">NG799_14385</name>
</gene>
<protein>
    <submittedName>
        <fullName evidence="1">Uncharacterized protein</fullName>
    </submittedName>
</protein>
<proteinExistence type="predicted"/>